<comment type="subcellular location">
    <subcellularLocation>
        <location evidence="1">Cell envelope</location>
    </subcellularLocation>
</comment>
<evidence type="ECO:0000313" key="6">
    <source>
        <dbReference type="EMBL" id="TWF76102.1"/>
    </source>
</evidence>
<protein>
    <submittedName>
        <fullName evidence="6">Iron complex transport system substrate-binding protein</fullName>
    </submittedName>
</protein>
<dbReference type="PANTHER" id="PTHR30532">
    <property type="entry name" value="IRON III DICITRATE-BINDING PERIPLASMIC PROTEIN"/>
    <property type="match status" value="1"/>
</dbReference>
<dbReference type="GO" id="GO:1901678">
    <property type="term" value="P:iron coordination entity transport"/>
    <property type="evidence" value="ECO:0007669"/>
    <property type="project" value="UniProtKB-ARBA"/>
</dbReference>
<dbReference type="Proteomes" id="UP000321261">
    <property type="component" value="Unassembled WGS sequence"/>
</dbReference>
<feature type="domain" description="Fe/B12 periplasmic-binding" evidence="5">
    <location>
        <begin position="54"/>
        <end position="318"/>
    </location>
</feature>
<dbReference type="SUPFAM" id="SSF53807">
    <property type="entry name" value="Helical backbone' metal receptor"/>
    <property type="match status" value="1"/>
</dbReference>
<dbReference type="PROSITE" id="PS51257">
    <property type="entry name" value="PROKAR_LIPOPROTEIN"/>
    <property type="match status" value="1"/>
</dbReference>
<dbReference type="PROSITE" id="PS50983">
    <property type="entry name" value="FE_B12_PBP"/>
    <property type="match status" value="1"/>
</dbReference>
<dbReference type="InterPro" id="IPR051313">
    <property type="entry name" value="Bact_iron-sidero_bind"/>
</dbReference>
<comment type="caution">
    <text evidence="6">The sequence shown here is derived from an EMBL/GenBank/DDBJ whole genome shotgun (WGS) entry which is preliminary data.</text>
</comment>
<dbReference type="EMBL" id="VIWU01000001">
    <property type="protein sequence ID" value="TWF76102.1"/>
    <property type="molecule type" value="Genomic_DNA"/>
</dbReference>
<sequence>MRLEISGIVAALLVVVGCSAPSDTTAPAGAGPAPGFPVTIEHALGTTTIPAPPARVVALSFEEDVLSQVGVSVVGRTENFYASGSLYPWQEGEVDPGVVPLGGPDGLDLEQVASLQPDLILATNYYGLESEYAGLSAIAPTVGYRTGWGEDTWQDTARVVGRAVGREADVERRIGEVDGSVAALAAELPGLSGKTFSSVFHHDAGQFSVDTNPDGHTAKLLGQLGMVMSPRVVAEVVNRSLGAEQVGLIDADLVRLGYASDELRAQLAASPLFRAVPAVRDGRVFESDVFGATAGNNPTLLNVPWQLEQQRAVLERVAVS</sequence>
<name>A0A561SMM7_9PSEU</name>
<comment type="similarity">
    <text evidence="2">Belongs to the bacterial solute-binding protein 8 family.</text>
</comment>
<dbReference type="Pfam" id="PF01497">
    <property type="entry name" value="Peripla_BP_2"/>
    <property type="match status" value="1"/>
</dbReference>
<dbReference type="InterPro" id="IPR002491">
    <property type="entry name" value="ABC_transptr_periplasmic_BD"/>
</dbReference>
<dbReference type="PANTHER" id="PTHR30532:SF24">
    <property type="entry name" value="FERRIC ENTEROBACTIN-BINDING PERIPLASMIC PROTEIN FEPB"/>
    <property type="match status" value="1"/>
</dbReference>
<evidence type="ECO:0000313" key="7">
    <source>
        <dbReference type="Proteomes" id="UP000321261"/>
    </source>
</evidence>
<gene>
    <name evidence="6" type="ORF">FHX44_111990</name>
</gene>
<dbReference type="GO" id="GO:0030288">
    <property type="term" value="C:outer membrane-bounded periplasmic space"/>
    <property type="evidence" value="ECO:0007669"/>
    <property type="project" value="TreeGrafter"/>
</dbReference>
<dbReference type="AlphaFoldDB" id="A0A561SMM7"/>
<keyword evidence="7" id="KW-1185">Reference proteome</keyword>
<dbReference type="RefSeq" id="WP_170308859.1">
    <property type="nucleotide sequence ID" value="NZ_VIWU01000001.1"/>
</dbReference>
<accession>A0A561SMM7</accession>
<dbReference type="Gene3D" id="3.40.50.1980">
    <property type="entry name" value="Nitrogenase molybdenum iron protein domain"/>
    <property type="match status" value="2"/>
</dbReference>
<proteinExistence type="inferred from homology"/>
<evidence type="ECO:0000256" key="4">
    <source>
        <dbReference type="ARBA" id="ARBA00022729"/>
    </source>
</evidence>
<evidence type="ECO:0000256" key="3">
    <source>
        <dbReference type="ARBA" id="ARBA00022448"/>
    </source>
</evidence>
<keyword evidence="4" id="KW-0732">Signal</keyword>
<keyword evidence="3" id="KW-0813">Transport</keyword>
<organism evidence="6 7">
    <name type="scientific">Pseudonocardia hierapolitana</name>
    <dbReference type="NCBI Taxonomy" id="1128676"/>
    <lineage>
        <taxon>Bacteria</taxon>
        <taxon>Bacillati</taxon>
        <taxon>Actinomycetota</taxon>
        <taxon>Actinomycetes</taxon>
        <taxon>Pseudonocardiales</taxon>
        <taxon>Pseudonocardiaceae</taxon>
        <taxon>Pseudonocardia</taxon>
    </lineage>
</organism>
<evidence type="ECO:0000259" key="5">
    <source>
        <dbReference type="PROSITE" id="PS50983"/>
    </source>
</evidence>
<evidence type="ECO:0000256" key="1">
    <source>
        <dbReference type="ARBA" id="ARBA00004196"/>
    </source>
</evidence>
<reference evidence="6 7" key="1">
    <citation type="submission" date="2019-06" db="EMBL/GenBank/DDBJ databases">
        <title>Sequencing the genomes of 1000 actinobacteria strains.</title>
        <authorList>
            <person name="Klenk H.-P."/>
        </authorList>
    </citation>
    <scope>NUCLEOTIDE SEQUENCE [LARGE SCALE GENOMIC DNA]</scope>
    <source>
        <strain evidence="6 7">DSM 45671</strain>
    </source>
</reference>
<evidence type="ECO:0000256" key="2">
    <source>
        <dbReference type="ARBA" id="ARBA00008814"/>
    </source>
</evidence>